<name>A0ABR8KIY5_9NOSO</name>
<keyword evidence="3" id="KW-1185">Reference proteome</keyword>
<proteinExistence type="predicted"/>
<feature type="compositionally biased region" description="Polar residues" evidence="1">
    <location>
        <begin position="155"/>
        <end position="165"/>
    </location>
</feature>
<sequence length="165" mass="17378">MPRKPKAVLLSKLDDIQASLKQKAATPKTISLEELVKSLAKPIQDMLSAGYDYSDVAEVFKEHGVELAASGIKSFHKKALATDTDISGDNSLGSSEQSISELASESTDDEATNGDGISAVDSDGSSNSLSEPSEQSSDSTNKTTKGKRAAAKTHGQFNVTDRSDL</sequence>
<feature type="compositionally biased region" description="Polar residues" evidence="1">
    <location>
        <begin position="84"/>
        <end position="105"/>
    </location>
</feature>
<dbReference type="EMBL" id="JACJTU010000041">
    <property type="protein sequence ID" value="MBD2738012.1"/>
    <property type="molecule type" value="Genomic_DNA"/>
</dbReference>
<feature type="region of interest" description="Disordered" evidence="1">
    <location>
        <begin position="84"/>
        <end position="165"/>
    </location>
</feature>
<protein>
    <submittedName>
        <fullName evidence="2">Uncharacterized protein</fullName>
    </submittedName>
</protein>
<dbReference type="Proteomes" id="UP000637383">
    <property type="component" value="Unassembled WGS sequence"/>
</dbReference>
<accession>A0ABR8KIY5</accession>
<feature type="compositionally biased region" description="Low complexity" evidence="1">
    <location>
        <begin position="118"/>
        <end position="143"/>
    </location>
</feature>
<evidence type="ECO:0000313" key="3">
    <source>
        <dbReference type="Proteomes" id="UP000637383"/>
    </source>
</evidence>
<evidence type="ECO:0000313" key="2">
    <source>
        <dbReference type="EMBL" id="MBD2738012.1"/>
    </source>
</evidence>
<organism evidence="2 3">
    <name type="scientific">Nostoc paludosum FACHB-159</name>
    <dbReference type="NCBI Taxonomy" id="2692908"/>
    <lineage>
        <taxon>Bacteria</taxon>
        <taxon>Bacillati</taxon>
        <taxon>Cyanobacteriota</taxon>
        <taxon>Cyanophyceae</taxon>
        <taxon>Nostocales</taxon>
        <taxon>Nostocaceae</taxon>
        <taxon>Nostoc</taxon>
    </lineage>
</organism>
<dbReference type="RefSeq" id="WP_190958573.1">
    <property type="nucleotide sequence ID" value="NZ_JACJTU010000041.1"/>
</dbReference>
<evidence type="ECO:0000256" key="1">
    <source>
        <dbReference type="SAM" id="MobiDB-lite"/>
    </source>
</evidence>
<comment type="caution">
    <text evidence="2">The sequence shown here is derived from an EMBL/GenBank/DDBJ whole genome shotgun (WGS) entry which is preliminary data.</text>
</comment>
<reference evidence="2 3" key="1">
    <citation type="journal article" date="2020" name="ISME J.">
        <title>Comparative genomics reveals insights into cyanobacterial evolution and habitat adaptation.</title>
        <authorList>
            <person name="Chen M.Y."/>
            <person name="Teng W.K."/>
            <person name="Zhao L."/>
            <person name="Hu C.X."/>
            <person name="Zhou Y.K."/>
            <person name="Han B.P."/>
            <person name="Song L.R."/>
            <person name="Shu W.S."/>
        </authorList>
    </citation>
    <scope>NUCLEOTIDE SEQUENCE [LARGE SCALE GENOMIC DNA]</scope>
    <source>
        <strain evidence="2 3">FACHB-159</strain>
    </source>
</reference>
<gene>
    <name evidence="2" type="ORF">H6H03_29695</name>
</gene>